<evidence type="ECO:0000313" key="2">
    <source>
        <dbReference type="Proteomes" id="UP000694844"/>
    </source>
</evidence>
<dbReference type="RefSeq" id="XP_022313140.1">
    <property type="nucleotide sequence ID" value="XM_022457432.1"/>
</dbReference>
<keyword evidence="1" id="KW-0472">Membrane</keyword>
<evidence type="ECO:0000313" key="3">
    <source>
        <dbReference type="RefSeq" id="XP_022313140.1"/>
    </source>
</evidence>
<keyword evidence="1" id="KW-1133">Transmembrane helix</keyword>
<evidence type="ECO:0000256" key="1">
    <source>
        <dbReference type="SAM" id="Phobius"/>
    </source>
</evidence>
<feature type="transmembrane region" description="Helical" evidence="1">
    <location>
        <begin position="44"/>
        <end position="66"/>
    </location>
</feature>
<reference evidence="3" key="1">
    <citation type="submission" date="2025-08" db="UniProtKB">
        <authorList>
            <consortium name="RefSeq"/>
        </authorList>
    </citation>
    <scope>IDENTIFICATION</scope>
    <source>
        <tissue evidence="3">Whole sample</tissue>
    </source>
</reference>
<keyword evidence="2" id="KW-1185">Reference proteome</keyword>
<dbReference type="GeneID" id="111118117"/>
<sequence length="132" mass="14674">MLSCDDNKTSYDLKVMADDKTTLLKGKPNELDGIYYDQSPTSRCLQACFVTLVILMVVVSIILSVVRGVELGAYGGGHLMLGISLIGFVVVEICMIVFFRKGDLPKEKTWFLYFVGGCVIFEAIFTDILLFQ</sequence>
<organism evidence="2 3">
    <name type="scientific">Crassostrea virginica</name>
    <name type="common">Eastern oyster</name>
    <dbReference type="NCBI Taxonomy" id="6565"/>
    <lineage>
        <taxon>Eukaryota</taxon>
        <taxon>Metazoa</taxon>
        <taxon>Spiralia</taxon>
        <taxon>Lophotrochozoa</taxon>
        <taxon>Mollusca</taxon>
        <taxon>Bivalvia</taxon>
        <taxon>Autobranchia</taxon>
        <taxon>Pteriomorphia</taxon>
        <taxon>Ostreida</taxon>
        <taxon>Ostreoidea</taxon>
        <taxon>Ostreidae</taxon>
        <taxon>Crassostrea</taxon>
    </lineage>
</organism>
<name>A0A8B8CBU0_CRAVI</name>
<gene>
    <name evidence="3" type="primary">LOC111118117</name>
</gene>
<dbReference type="KEGG" id="cvn:111118117"/>
<dbReference type="Proteomes" id="UP000694844">
    <property type="component" value="Chromosome 2"/>
</dbReference>
<feature type="transmembrane region" description="Helical" evidence="1">
    <location>
        <begin position="111"/>
        <end position="131"/>
    </location>
</feature>
<protein>
    <submittedName>
        <fullName evidence="3">Uncharacterized protein LOC111118117</fullName>
    </submittedName>
</protein>
<dbReference type="OrthoDB" id="10032541at2759"/>
<proteinExistence type="predicted"/>
<dbReference type="AlphaFoldDB" id="A0A8B8CBU0"/>
<keyword evidence="1" id="KW-0812">Transmembrane</keyword>
<accession>A0A8B8CBU0</accession>
<feature type="transmembrane region" description="Helical" evidence="1">
    <location>
        <begin position="78"/>
        <end position="99"/>
    </location>
</feature>